<dbReference type="PIRSF" id="PIRSF000726">
    <property type="entry name" value="Asp_kin"/>
    <property type="match status" value="1"/>
</dbReference>
<dbReference type="Pfam" id="PF22468">
    <property type="entry name" value="ACT_9"/>
    <property type="match status" value="1"/>
</dbReference>
<sequence>MKVAKFGGTSLANAEQLRKVCRLIQADSKRRIIVVSAPGKRYKDDMKVTDMLIAYGQHREEGRNGEELLGLIVDRYANIARDLGLDQSQIVRITDAIEQIRILEPDENLRWRDALKAVGEDTSARLFAELLNNNGVQAAYVNPMDAGLLVEGTCGDARILPGTMDILAKLSNREERLVIPGFFGYTPEGRIVTFSRGGSDITGAIIAAAVGAEVYENFTDVDSVLSVNPSIIPDAAPIRELTYREMRELSYAGFTVYHEEALLPAFRAGIPVWIRNTNNPAAEGTRIVAERPSSDGVVAGIASAGGFCSIYVTKYLMNREIGFGRRLLQILEENRIPYEHTPTGIDNMSIIVRESVLGEGTLERVIQRIKQELDVDDIRVVHRLALIMVVGEGMLSSVGAAARAAQSLAEAGINIQMINQGCSEVSLMFGIREEDEKRAVAHLYEAFFREAKVAISR</sequence>
<keyword evidence="18" id="KW-1185">Reference proteome</keyword>
<dbReference type="CDD" id="cd04916">
    <property type="entry name" value="ACT_AKiii-YclM-BS_2"/>
    <property type="match status" value="1"/>
</dbReference>
<evidence type="ECO:0000256" key="1">
    <source>
        <dbReference type="ARBA" id="ARBA00003121"/>
    </source>
</evidence>
<dbReference type="UniPathway" id="UPA00034">
    <property type="reaction ID" value="UER00015"/>
</dbReference>
<comment type="function">
    <text evidence="1">Catalyzes the phosphorylation of the beta-carboxyl group of aspartic acid with ATP to yield 4-phospho-L-aspartate, which is involved in the branched biosynthetic pathway leading to the biosynthesis of amino acids threonine, isoleucine and methionine.</text>
</comment>
<dbReference type="AlphaFoldDB" id="A0A2V2YTU8"/>
<evidence type="ECO:0000259" key="16">
    <source>
        <dbReference type="PROSITE" id="PS51671"/>
    </source>
</evidence>
<feature type="binding site" evidence="13">
    <location>
        <begin position="5"/>
        <end position="8"/>
    </location>
    <ligand>
        <name>ATP</name>
        <dbReference type="ChEBI" id="CHEBI:30616"/>
    </ligand>
</feature>
<dbReference type="FunFam" id="3.30.2130.10:FF:000001">
    <property type="entry name" value="Bifunctional aspartokinase/homoserine dehydrogenase"/>
    <property type="match status" value="1"/>
</dbReference>
<dbReference type="Pfam" id="PF00696">
    <property type="entry name" value="AA_kinase"/>
    <property type="match status" value="1"/>
</dbReference>
<feature type="binding site" evidence="13">
    <location>
        <position position="49"/>
    </location>
    <ligand>
        <name>substrate</name>
    </ligand>
</feature>
<evidence type="ECO:0000256" key="9">
    <source>
        <dbReference type="ARBA" id="ARBA00022840"/>
    </source>
</evidence>
<evidence type="ECO:0000256" key="8">
    <source>
        <dbReference type="ARBA" id="ARBA00022777"/>
    </source>
</evidence>
<dbReference type="GO" id="GO:0005524">
    <property type="term" value="F:ATP binding"/>
    <property type="evidence" value="ECO:0007669"/>
    <property type="project" value="UniProtKB-KW"/>
</dbReference>
<dbReference type="UniPathway" id="UPA00050">
    <property type="reaction ID" value="UER00461"/>
</dbReference>
<keyword evidence="6 14" id="KW-0808">Transferase</keyword>
<dbReference type="GO" id="GO:0009090">
    <property type="term" value="P:homoserine biosynthetic process"/>
    <property type="evidence" value="ECO:0007669"/>
    <property type="project" value="TreeGrafter"/>
</dbReference>
<evidence type="ECO:0000256" key="12">
    <source>
        <dbReference type="ARBA" id="ARBA00047872"/>
    </source>
</evidence>
<evidence type="ECO:0000256" key="2">
    <source>
        <dbReference type="ARBA" id="ARBA00004766"/>
    </source>
</evidence>
<evidence type="ECO:0000313" key="17">
    <source>
        <dbReference type="EMBL" id="PWW02864.1"/>
    </source>
</evidence>
<reference evidence="17 18" key="1">
    <citation type="submission" date="2018-05" db="EMBL/GenBank/DDBJ databases">
        <title>Genomic Encyclopedia of Type Strains, Phase III (KMG-III): the genomes of soil and plant-associated and newly described type strains.</title>
        <authorList>
            <person name="Whitman W."/>
        </authorList>
    </citation>
    <scope>NUCLEOTIDE SEQUENCE [LARGE SCALE GENOMIC DNA]</scope>
    <source>
        <strain evidence="17 18">CECT 5696</strain>
    </source>
</reference>
<dbReference type="PROSITE" id="PS00324">
    <property type="entry name" value="ASPARTOKINASE"/>
    <property type="match status" value="1"/>
</dbReference>
<dbReference type="NCBIfam" id="NF006540">
    <property type="entry name" value="PRK09034.1"/>
    <property type="match status" value="1"/>
</dbReference>
<dbReference type="Proteomes" id="UP000246635">
    <property type="component" value="Unassembled WGS sequence"/>
</dbReference>
<dbReference type="GO" id="GO:0004072">
    <property type="term" value="F:aspartate kinase activity"/>
    <property type="evidence" value="ECO:0007669"/>
    <property type="project" value="UniProtKB-EC"/>
</dbReference>
<dbReference type="InterPro" id="IPR018042">
    <property type="entry name" value="Aspartate_kinase_CS"/>
</dbReference>
<dbReference type="InterPro" id="IPR054352">
    <property type="entry name" value="ACT_Aspartokinase"/>
</dbReference>
<dbReference type="GO" id="GO:0009089">
    <property type="term" value="P:lysine biosynthetic process via diaminopimelate"/>
    <property type="evidence" value="ECO:0007669"/>
    <property type="project" value="UniProtKB-UniPathway"/>
</dbReference>
<dbReference type="OrthoDB" id="9799110at2"/>
<evidence type="ECO:0000256" key="10">
    <source>
        <dbReference type="ARBA" id="ARBA00022915"/>
    </source>
</evidence>
<keyword evidence="10" id="KW-0220">Diaminopimelate biosynthesis</keyword>
<keyword evidence="15" id="KW-0028">Amino-acid biosynthesis</keyword>
<dbReference type="PROSITE" id="PS51671">
    <property type="entry name" value="ACT"/>
    <property type="match status" value="1"/>
</dbReference>
<dbReference type="InterPro" id="IPR001048">
    <property type="entry name" value="Asp/Glu/Uridylate_kinase"/>
</dbReference>
<evidence type="ECO:0000256" key="15">
    <source>
        <dbReference type="RuleBase" id="RU004249"/>
    </source>
</evidence>
<name>A0A2V2YTU8_9BACL</name>
<comment type="catalytic activity">
    <reaction evidence="12 14">
        <text>L-aspartate + ATP = 4-phospho-L-aspartate + ADP</text>
        <dbReference type="Rhea" id="RHEA:23776"/>
        <dbReference type="ChEBI" id="CHEBI:29991"/>
        <dbReference type="ChEBI" id="CHEBI:30616"/>
        <dbReference type="ChEBI" id="CHEBI:57535"/>
        <dbReference type="ChEBI" id="CHEBI:456216"/>
        <dbReference type="EC" id="2.7.2.4"/>
    </reaction>
</comment>
<evidence type="ECO:0000256" key="14">
    <source>
        <dbReference type="RuleBase" id="RU003448"/>
    </source>
</evidence>
<keyword evidence="7 13" id="KW-0547">Nucleotide-binding</keyword>
<keyword evidence="8 14" id="KW-0418">Kinase</keyword>
<feature type="domain" description="ACT" evidence="16">
    <location>
        <begin position="389"/>
        <end position="457"/>
    </location>
</feature>
<dbReference type="UniPathway" id="UPA00051">
    <property type="reaction ID" value="UER00462"/>
</dbReference>
<gene>
    <name evidence="17" type="ORF">DFQ01_108141</name>
</gene>
<dbReference type="PANTHER" id="PTHR21499:SF67">
    <property type="entry name" value="ASPARTOKINASE 3"/>
    <property type="match status" value="1"/>
</dbReference>
<protein>
    <recommendedName>
        <fullName evidence="14">Aspartokinase</fullName>
        <ecNumber evidence="14">2.7.2.4</ecNumber>
    </recommendedName>
</protein>
<evidence type="ECO:0000256" key="4">
    <source>
        <dbReference type="ARBA" id="ARBA00005139"/>
    </source>
</evidence>
<dbReference type="GO" id="GO:0005829">
    <property type="term" value="C:cytosol"/>
    <property type="evidence" value="ECO:0007669"/>
    <property type="project" value="TreeGrafter"/>
</dbReference>
<dbReference type="Gene3D" id="3.40.1160.10">
    <property type="entry name" value="Acetylglutamate kinase-like"/>
    <property type="match status" value="1"/>
</dbReference>
<dbReference type="InterPro" id="IPR002912">
    <property type="entry name" value="ACT_dom"/>
</dbReference>
<dbReference type="InterPro" id="IPR045865">
    <property type="entry name" value="ACT-like_dom_sf"/>
</dbReference>
<dbReference type="InterPro" id="IPR036393">
    <property type="entry name" value="AceGlu_kinase-like_sf"/>
</dbReference>
<evidence type="ECO:0000256" key="5">
    <source>
        <dbReference type="ARBA" id="ARBA00010122"/>
    </source>
</evidence>
<dbReference type="GO" id="GO:0009088">
    <property type="term" value="P:threonine biosynthetic process"/>
    <property type="evidence" value="ECO:0007669"/>
    <property type="project" value="UniProtKB-UniPathway"/>
</dbReference>
<evidence type="ECO:0000313" key="18">
    <source>
        <dbReference type="Proteomes" id="UP000246635"/>
    </source>
</evidence>
<dbReference type="SUPFAM" id="SSF53633">
    <property type="entry name" value="Carbamate kinase-like"/>
    <property type="match status" value="1"/>
</dbReference>
<evidence type="ECO:0000256" key="13">
    <source>
        <dbReference type="PIRSR" id="PIRSR000726-1"/>
    </source>
</evidence>
<comment type="pathway">
    <text evidence="3 15">Amino-acid biosynthesis; L-methionine biosynthesis via de novo pathway; L-homoserine from L-aspartate: step 1/3.</text>
</comment>
<dbReference type="EMBL" id="QGTQ01000008">
    <property type="protein sequence ID" value="PWW02864.1"/>
    <property type="molecule type" value="Genomic_DNA"/>
</dbReference>
<dbReference type="NCBIfam" id="TIGR00657">
    <property type="entry name" value="asp_kinases"/>
    <property type="match status" value="1"/>
</dbReference>
<accession>A0A2V2YTU8</accession>
<evidence type="ECO:0000256" key="7">
    <source>
        <dbReference type="ARBA" id="ARBA00022741"/>
    </source>
</evidence>
<feature type="binding site" evidence="13">
    <location>
        <begin position="219"/>
        <end position="220"/>
    </location>
    <ligand>
        <name>ATP</name>
        <dbReference type="ChEBI" id="CHEBI:30616"/>
    </ligand>
</feature>
<organism evidence="17 18">
    <name type="scientific">Paenibacillus cellulosilyticus</name>
    <dbReference type="NCBI Taxonomy" id="375489"/>
    <lineage>
        <taxon>Bacteria</taxon>
        <taxon>Bacillati</taxon>
        <taxon>Bacillota</taxon>
        <taxon>Bacilli</taxon>
        <taxon>Bacillales</taxon>
        <taxon>Paenibacillaceae</taxon>
        <taxon>Paenibacillus</taxon>
    </lineage>
</organism>
<comment type="pathway">
    <text evidence="2 15">Amino-acid biosynthesis; L-lysine biosynthesis via DAP pathway; (S)-tetrahydrodipicolinate from L-aspartate: step 1/4.</text>
</comment>
<dbReference type="PANTHER" id="PTHR21499">
    <property type="entry name" value="ASPARTATE KINASE"/>
    <property type="match status" value="1"/>
</dbReference>
<evidence type="ECO:0000256" key="6">
    <source>
        <dbReference type="ARBA" id="ARBA00022679"/>
    </source>
</evidence>
<keyword evidence="11" id="KW-0457">Lysine biosynthesis</keyword>
<keyword evidence="9 13" id="KW-0067">ATP-binding</keyword>
<comment type="similarity">
    <text evidence="5 14">Belongs to the aspartokinase family.</text>
</comment>
<dbReference type="Gene3D" id="3.30.2130.10">
    <property type="entry name" value="VC0802-like"/>
    <property type="match status" value="1"/>
</dbReference>
<feature type="binding site" evidence="13">
    <location>
        <position position="120"/>
    </location>
    <ligand>
        <name>substrate</name>
    </ligand>
</feature>
<dbReference type="CDD" id="cd04911">
    <property type="entry name" value="ACT_AKiii-YclM-BS_1"/>
    <property type="match status" value="1"/>
</dbReference>
<dbReference type="InterPro" id="IPR001341">
    <property type="entry name" value="Asp_kinase"/>
</dbReference>
<evidence type="ECO:0000256" key="11">
    <source>
        <dbReference type="ARBA" id="ARBA00023154"/>
    </source>
</evidence>
<dbReference type="InterPro" id="IPR005260">
    <property type="entry name" value="Asp_kin_monofn"/>
</dbReference>
<comment type="caution">
    <text evidence="17">The sequence shown here is derived from an EMBL/GenBank/DDBJ whole genome shotgun (WGS) entry which is preliminary data.</text>
</comment>
<comment type="pathway">
    <text evidence="4 15">Amino-acid biosynthesis; L-threonine biosynthesis; L-threonine from L-aspartate: step 1/5.</text>
</comment>
<proteinExistence type="inferred from homology"/>
<dbReference type="FunFam" id="3.40.1160.10:FF:000027">
    <property type="entry name" value="Aspartokinase"/>
    <property type="match status" value="1"/>
</dbReference>
<dbReference type="EC" id="2.7.2.4" evidence="14"/>
<dbReference type="SUPFAM" id="SSF55021">
    <property type="entry name" value="ACT-like"/>
    <property type="match status" value="2"/>
</dbReference>
<dbReference type="RefSeq" id="WP_110044346.1">
    <property type="nucleotide sequence ID" value="NZ_CP054612.1"/>
</dbReference>
<evidence type="ECO:0000256" key="3">
    <source>
        <dbReference type="ARBA" id="ARBA00004986"/>
    </source>
</evidence>
<dbReference type="GO" id="GO:0019877">
    <property type="term" value="P:diaminopimelate biosynthetic process"/>
    <property type="evidence" value="ECO:0007669"/>
    <property type="project" value="UniProtKB-KW"/>
</dbReference>